<protein>
    <submittedName>
        <fullName evidence="1">60S ribosomal protein</fullName>
    </submittedName>
</protein>
<evidence type="ECO:0000313" key="1">
    <source>
        <dbReference type="EMBL" id="QFZ27881.1"/>
    </source>
</evidence>
<gene>
    <name evidence="1" type="ORF">EJF14_30872</name>
</gene>
<keyword evidence="2" id="KW-1185">Reference proteome</keyword>
<evidence type="ECO:0000313" key="2">
    <source>
        <dbReference type="Proteomes" id="UP000326582"/>
    </source>
</evidence>
<name>A0ACD0WKG1_CLALS</name>
<accession>A0ACD0WKG1</accession>
<sequence>MGLCARMGGPRRIHKLIGIPCKPRGFIEEFPSYREDLPYIHLFLFPSLYFCCLFNMLAGDTEACAILLSRKTCYQIARTEAAVSNASASAFLALFIPIAIAMAVEIVTFSIRSVFDCVMGDDKLGSQFTMAGLDTRKWYPVTATSGGVGRTSWFRKNRQN</sequence>
<dbReference type="EMBL" id="CP038486">
    <property type="protein sequence ID" value="QFZ27881.1"/>
    <property type="molecule type" value="Genomic_DNA"/>
</dbReference>
<reference evidence="2" key="1">
    <citation type="journal article" date="2019" name="MBio">
        <title>Comparative genomics for the elucidation of multidrug resistance (MDR) in Candida lusitaniae.</title>
        <authorList>
            <person name="Kannan A."/>
            <person name="Asner S.A."/>
            <person name="Trachsel E."/>
            <person name="Kelly S."/>
            <person name="Parker J."/>
            <person name="Sanglard D."/>
        </authorList>
    </citation>
    <scope>NUCLEOTIDE SEQUENCE [LARGE SCALE GENOMIC DNA]</scope>
    <source>
        <strain evidence="2">P1</strain>
    </source>
</reference>
<proteinExistence type="predicted"/>
<keyword evidence="1" id="KW-0689">Ribosomal protein</keyword>
<dbReference type="Proteomes" id="UP000326582">
    <property type="component" value="Chromosome 3"/>
</dbReference>
<organism evidence="1 2">
    <name type="scientific">Clavispora lusitaniae</name>
    <name type="common">Candida lusitaniae</name>
    <dbReference type="NCBI Taxonomy" id="36911"/>
    <lineage>
        <taxon>Eukaryota</taxon>
        <taxon>Fungi</taxon>
        <taxon>Dikarya</taxon>
        <taxon>Ascomycota</taxon>
        <taxon>Saccharomycotina</taxon>
        <taxon>Pichiomycetes</taxon>
        <taxon>Metschnikowiaceae</taxon>
        <taxon>Clavispora</taxon>
    </lineage>
</organism>
<keyword evidence="1" id="KW-0687">Ribonucleoprotein</keyword>